<sequence>MKRNARDFFSLTQRSSNLKRAINCLADLAATVVAADSSQGIVGHTDGSRTMRRDTIQVSLDTKWNGSGH</sequence>
<dbReference type="EMBL" id="CAKXAJ010014320">
    <property type="protein sequence ID" value="CAH2216177.1"/>
    <property type="molecule type" value="Genomic_DNA"/>
</dbReference>
<organism evidence="1 2">
    <name type="scientific">Pararge aegeria aegeria</name>
    <dbReference type="NCBI Taxonomy" id="348720"/>
    <lineage>
        <taxon>Eukaryota</taxon>
        <taxon>Metazoa</taxon>
        <taxon>Ecdysozoa</taxon>
        <taxon>Arthropoda</taxon>
        <taxon>Hexapoda</taxon>
        <taxon>Insecta</taxon>
        <taxon>Pterygota</taxon>
        <taxon>Neoptera</taxon>
        <taxon>Endopterygota</taxon>
        <taxon>Lepidoptera</taxon>
        <taxon>Glossata</taxon>
        <taxon>Ditrysia</taxon>
        <taxon>Papilionoidea</taxon>
        <taxon>Nymphalidae</taxon>
        <taxon>Satyrinae</taxon>
        <taxon>Satyrini</taxon>
        <taxon>Parargina</taxon>
        <taxon>Pararge</taxon>
    </lineage>
</organism>
<keyword evidence="2" id="KW-1185">Reference proteome</keyword>
<name>A0A8S4QQ08_9NEOP</name>
<evidence type="ECO:0000313" key="1">
    <source>
        <dbReference type="EMBL" id="CAH2216177.1"/>
    </source>
</evidence>
<reference evidence="1" key="1">
    <citation type="submission" date="2022-03" db="EMBL/GenBank/DDBJ databases">
        <authorList>
            <person name="Lindestad O."/>
        </authorList>
    </citation>
    <scope>NUCLEOTIDE SEQUENCE</scope>
</reference>
<dbReference type="AlphaFoldDB" id="A0A8S4QQ08"/>
<evidence type="ECO:0000313" key="2">
    <source>
        <dbReference type="Proteomes" id="UP000838756"/>
    </source>
</evidence>
<accession>A0A8S4QQ08</accession>
<comment type="caution">
    <text evidence="1">The sequence shown here is derived from an EMBL/GenBank/DDBJ whole genome shotgun (WGS) entry which is preliminary data.</text>
</comment>
<protein>
    <submittedName>
        <fullName evidence="1">Jg25849 protein</fullName>
    </submittedName>
</protein>
<proteinExistence type="predicted"/>
<gene>
    <name evidence="1" type="primary">jg25849</name>
    <name evidence="1" type="ORF">PAEG_LOCUS4235</name>
</gene>
<dbReference type="Proteomes" id="UP000838756">
    <property type="component" value="Unassembled WGS sequence"/>
</dbReference>